<dbReference type="PANTHER" id="PTHR34187:SF2">
    <property type="entry name" value="DUF202 DOMAIN-CONTAINING PROTEIN"/>
    <property type="match status" value="1"/>
</dbReference>
<keyword evidence="5 6" id="KW-0472">Membrane</keyword>
<dbReference type="Pfam" id="PF02656">
    <property type="entry name" value="DUF202"/>
    <property type="match status" value="1"/>
</dbReference>
<keyword evidence="3 6" id="KW-0812">Transmembrane</keyword>
<dbReference type="Proteomes" id="UP000242972">
    <property type="component" value="Unassembled WGS sequence"/>
</dbReference>
<dbReference type="GO" id="GO:0005886">
    <property type="term" value="C:plasma membrane"/>
    <property type="evidence" value="ECO:0007669"/>
    <property type="project" value="UniProtKB-SubCell"/>
</dbReference>
<evidence type="ECO:0000256" key="6">
    <source>
        <dbReference type="SAM" id="Phobius"/>
    </source>
</evidence>
<feature type="domain" description="DUF202" evidence="7">
    <location>
        <begin position="9"/>
        <end position="78"/>
    </location>
</feature>
<evidence type="ECO:0000259" key="7">
    <source>
        <dbReference type="Pfam" id="PF02656"/>
    </source>
</evidence>
<dbReference type="InterPro" id="IPR003807">
    <property type="entry name" value="DUF202"/>
</dbReference>
<sequence>MGKEFPDPRTLLANERTFLSWLRTGIALMAFGFVVSKFDLFLHIQTHQPYHEGILGLFLVAGGVMIIAFASLHYHRNRDRLEHHESLSRSKLPMVMGLGLVVVGVLVFIYLFRAH</sequence>
<dbReference type="AlphaFoldDB" id="A0A2T2X5I6"/>
<feature type="transmembrane region" description="Helical" evidence="6">
    <location>
        <begin position="20"/>
        <end position="42"/>
    </location>
</feature>
<evidence type="ECO:0000256" key="3">
    <source>
        <dbReference type="ARBA" id="ARBA00022692"/>
    </source>
</evidence>
<dbReference type="PANTHER" id="PTHR34187">
    <property type="entry name" value="FGR18P"/>
    <property type="match status" value="1"/>
</dbReference>
<feature type="transmembrane region" description="Helical" evidence="6">
    <location>
        <begin position="54"/>
        <end position="74"/>
    </location>
</feature>
<gene>
    <name evidence="8" type="ORF">C7B46_18365</name>
</gene>
<dbReference type="EMBL" id="PXYW01000086">
    <property type="protein sequence ID" value="PSR29735.1"/>
    <property type="molecule type" value="Genomic_DNA"/>
</dbReference>
<accession>A0A2T2X5I6</accession>
<comment type="subcellular location">
    <subcellularLocation>
        <location evidence="1">Cell membrane</location>
        <topology evidence="1">Multi-pass membrane protein</topology>
    </subcellularLocation>
</comment>
<evidence type="ECO:0000256" key="2">
    <source>
        <dbReference type="ARBA" id="ARBA00022475"/>
    </source>
</evidence>
<dbReference type="InterPro" id="IPR052053">
    <property type="entry name" value="IM_YidH-like"/>
</dbReference>
<comment type="caution">
    <text evidence="8">The sequence shown here is derived from an EMBL/GenBank/DDBJ whole genome shotgun (WGS) entry which is preliminary data.</text>
</comment>
<feature type="transmembrane region" description="Helical" evidence="6">
    <location>
        <begin position="94"/>
        <end position="112"/>
    </location>
</feature>
<keyword evidence="2" id="KW-1003">Cell membrane</keyword>
<keyword evidence="4 6" id="KW-1133">Transmembrane helix</keyword>
<evidence type="ECO:0000313" key="8">
    <source>
        <dbReference type="EMBL" id="PSR29735.1"/>
    </source>
</evidence>
<evidence type="ECO:0000256" key="4">
    <source>
        <dbReference type="ARBA" id="ARBA00022989"/>
    </source>
</evidence>
<evidence type="ECO:0000313" key="9">
    <source>
        <dbReference type="Proteomes" id="UP000242972"/>
    </source>
</evidence>
<evidence type="ECO:0000256" key="5">
    <source>
        <dbReference type="ARBA" id="ARBA00023136"/>
    </source>
</evidence>
<reference evidence="8 9" key="1">
    <citation type="journal article" date="2014" name="BMC Genomics">
        <title>Comparison of environmental and isolate Sulfobacillus genomes reveals diverse carbon, sulfur, nitrogen, and hydrogen metabolisms.</title>
        <authorList>
            <person name="Justice N.B."/>
            <person name="Norman A."/>
            <person name="Brown C.T."/>
            <person name="Singh A."/>
            <person name="Thomas B.C."/>
            <person name="Banfield J.F."/>
        </authorList>
    </citation>
    <scope>NUCLEOTIDE SEQUENCE [LARGE SCALE GENOMIC DNA]</scope>
    <source>
        <strain evidence="8">AMDSBA4</strain>
    </source>
</reference>
<name>A0A2T2X5I6_9FIRM</name>
<proteinExistence type="predicted"/>
<organism evidence="8 9">
    <name type="scientific">Sulfobacillus benefaciens</name>
    <dbReference type="NCBI Taxonomy" id="453960"/>
    <lineage>
        <taxon>Bacteria</taxon>
        <taxon>Bacillati</taxon>
        <taxon>Bacillota</taxon>
        <taxon>Clostridia</taxon>
        <taxon>Eubacteriales</taxon>
        <taxon>Clostridiales Family XVII. Incertae Sedis</taxon>
        <taxon>Sulfobacillus</taxon>
    </lineage>
</organism>
<protein>
    <recommendedName>
        <fullName evidence="7">DUF202 domain-containing protein</fullName>
    </recommendedName>
</protein>
<evidence type="ECO:0000256" key="1">
    <source>
        <dbReference type="ARBA" id="ARBA00004651"/>
    </source>
</evidence>